<keyword evidence="2" id="KW-1133">Transmembrane helix</keyword>
<feature type="region of interest" description="Disordered" evidence="1">
    <location>
        <begin position="676"/>
        <end position="721"/>
    </location>
</feature>
<feature type="transmembrane region" description="Helical" evidence="2">
    <location>
        <begin position="183"/>
        <end position="214"/>
    </location>
</feature>
<feature type="region of interest" description="Disordered" evidence="1">
    <location>
        <begin position="408"/>
        <end position="436"/>
    </location>
</feature>
<evidence type="ECO:0000256" key="1">
    <source>
        <dbReference type="SAM" id="MobiDB-lite"/>
    </source>
</evidence>
<proteinExistence type="predicted"/>
<feature type="compositionally biased region" description="Basic and acidic residues" evidence="1">
    <location>
        <begin position="414"/>
        <end position="423"/>
    </location>
</feature>
<feature type="transmembrane region" description="Helical" evidence="2">
    <location>
        <begin position="136"/>
        <end position="162"/>
    </location>
</feature>
<keyword evidence="2" id="KW-0472">Membrane</keyword>
<feature type="transmembrane region" description="Helical" evidence="2">
    <location>
        <begin position="34"/>
        <end position="56"/>
    </location>
</feature>
<comment type="caution">
    <text evidence="3">The sequence shown here is derived from an EMBL/GenBank/DDBJ whole genome shotgun (WGS) entry which is preliminary data.</text>
</comment>
<evidence type="ECO:0000313" key="4">
    <source>
        <dbReference type="Proteomes" id="UP001189429"/>
    </source>
</evidence>
<gene>
    <name evidence="3" type="ORF">PCOR1329_LOCUS17795</name>
</gene>
<accession>A0ABN9R5N3</accession>
<dbReference type="InterPro" id="IPR007369">
    <property type="entry name" value="Peptidase_A22B_SPP"/>
</dbReference>
<reference evidence="3" key="1">
    <citation type="submission" date="2023-10" db="EMBL/GenBank/DDBJ databases">
        <authorList>
            <person name="Chen Y."/>
            <person name="Shah S."/>
            <person name="Dougan E. K."/>
            <person name="Thang M."/>
            <person name="Chan C."/>
        </authorList>
    </citation>
    <scope>NUCLEOTIDE SEQUENCE [LARGE SCALE GENOMIC DNA]</scope>
</reference>
<evidence type="ECO:0000313" key="3">
    <source>
        <dbReference type="EMBL" id="CAK0814112.1"/>
    </source>
</evidence>
<dbReference type="EMBL" id="CAUYUJ010005557">
    <property type="protein sequence ID" value="CAK0814112.1"/>
    <property type="molecule type" value="Genomic_DNA"/>
</dbReference>
<feature type="transmembrane region" description="Helical" evidence="2">
    <location>
        <begin position="104"/>
        <end position="124"/>
    </location>
</feature>
<dbReference type="Pfam" id="PF04258">
    <property type="entry name" value="Peptidase_A22B"/>
    <property type="match status" value="1"/>
</dbReference>
<dbReference type="Proteomes" id="UP001189429">
    <property type="component" value="Unassembled WGS sequence"/>
</dbReference>
<name>A0ABN9R5N3_9DINO</name>
<dbReference type="PANTHER" id="PTHR12174:SF22">
    <property type="entry name" value="SIGNAL PEPTIDE PEPTIDASE-LIKE 3"/>
    <property type="match status" value="1"/>
</dbReference>
<feature type="region of interest" description="Disordered" evidence="1">
    <location>
        <begin position="451"/>
        <end position="476"/>
    </location>
</feature>
<organism evidence="3 4">
    <name type="scientific">Prorocentrum cordatum</name>
    <dbReference type="NCBI Taxonomy" id="2364126"/>
    <lineage>
        <taxon>Eukaryota</taxon>
        <taxon>Sar</taxon>
        <taxon>Alveolata</taxon>
        <taxon>Dinophyceae</taxon>
        <taxon>Prorocentrales</taxon>
        <taxon>Prorocentraceae</taxon>
        <taxon>Prorocentrum</taxon>
    </lineage>
</organism>
<evidence type="ECO:0000256" key="2">
    <source>
        <dbReference type="SAM" id="Phobius"/>
    </source>
</evidence>
<dbReference type="PANTHER" id="PTHR12174">
    <property type="entry name" value="SIGNAL PEPTIDE PEPTIDASE"/>
    <property type="match status" value="1"/>
</dbReference>
<protein>
    <submittedName>
        <fullName evidence="3">Uncharacterized protein</fullName>
    </submittedName>
</protein>
<sequence length="721" mass="74178">MEYFALFVALPAIGWFGFPAGVAACRSQGLNACLALVAAKRLYIYGLAMLAVLVAARRSTGLPSGLGTRLGLLTEELLRVGEVQPTERAAAAELRELDQASGEAQAAGLPILLSLALAASVGLADLTATGEQSQSLLSSAGFLLSGLTLLSNALFCVLAVKAEASEALAALVPWPAERGPRDLVALALASGLTFLCFTLPLSVLSAALGGIALYDLLGTLGPLLLAKAQGALGVGGAASSAASTASLATGPMAQIALAKAGAVGSAGALPSWRPGLLEVVLNGRLTDILGLADVAFPAALAGWALRADQRSEAGGTSPAYFPAALAGYAAGCAGCEVLGPALGVQGIPALVVIVPAMLGTTLSVAAWRGELAAQWSESELGWSVAAAPSAAAVLAALPACGHGVVASGVGQQREGGDKRELQRPRGAGGGDHPEREQRALPDLRNCAWQRPVHGQVQGGGRPPLPDARPPREDCPQHVHQRAGCYAGVHIDREEEGWRLREMSVAWRADAAAPEAPPDADAEVRRQAFASLSAAQEAVSVRGILDLCGRDEVSHACEAVAAAAVCLIASMDDTVGVSPEAVPPRTWRASRAVLARPGHFTGALRRFPFVVDAGGLPATNVGWSQRCLEAVTSEELLSAEEPLAHHLRRWVAAAWRYWDVGGGAAAWVSDVSLLRPASGTPPPEAAVQPARGGGVRKARRHEPVEGSGHGRAKFWPRESQQQ</sequence>
<keyword evidence="2" id="KW-0812">Transmembrane</keyword>
<keyword evidence="4" id="KW-1185">Reference proteome</keyword>